<dbReference type="AlphaFoldDB" id="A0A8J3YD40"/>
<dbReference type="Proteomes" id="UP000652013">
    <property type="component" value="Unassembled WGS sequence"/>
</dbReference>
<dbReference type="EMBL" id="BOOY01000036">
    <property type="protein sequence ID" value="GIJ05884.1"/>
    <property type="molecule type" value="Genomic_DNA"/>
</dbReference>
<accession>A0A8J3YD40</accession>
<comment type="caution">
    <text evidence="2">The sequence shown here is derived from an EMBL/GenBank/DDBJ whole genome shotgun (WGS) entry which is preliminary data.</text>
</comment>
<feature type="region of interest" description="Disordered" evidence="1">
    <location>
        <begin position="1"/>
        <end position="220"/>
    </location>
</feature>
<name>A0A8J3YD40_9ACTN</name>
<reference evidence="2" key="1">
    <citation type="submission" date="2021-01" db="EMBL/GenBank/DDBJ databases">
        <title>Whole genome shotgun sequence of Spirilliplanes yamanashiensis NBRC 15828.</title>
        <authorList>
            <person name="Komaki H."/>
            <person name="Tamura T."/>
        </authorList>
    </citation>
    <scope>NUCLEOTIDE SEQUENCE</scope>
    <source>
        <strain evidence="2">NBRC 15828</strain>
    </source>
</reference>
<feature type="compositionally biased region" description="Low complexity" evidence="1">
    <location>
        <begin position="124"/>
        <end position="140"/>
    </location>
</feature>
<feature type="compositionally biased region" description="Low complexity" evidence="1">
    <location>
        <begin position="21"/>
        <end position="34"/>
    </location>
</feature>
<feature type="compositionally biased region" description="Basic and acidic residues" evidence="1">
    <location>
        <begin position="45"/>
        <end position="63"/>
    </location>
</feature>
<organism evidence="2 3">
    <name type="scientific">Spirilliplanes yamanashiensis</name>
    <dbReference type="NCBI Taxonomy" id="42233"/>
    <lineage>
        <taxon>Bacteria</taxon>
        <taxon>Bacillati</taxon>
        <taxon>Actinomycetota</taxon>
        <taxon>Actinomycetes</taxon>
        <taxon>Micromonosporales</taxon>
        <taxon>Micromonosporaceae</taxon>
        <taxon>Spirilliplanes</taxon>
    </lineage>
</organism>
<protein>
    <submittedName>
        <fullName evidence="2">Uncharacterized protein</fullName>
    </submittedName>
</protein>
<dbReference type="RefSeq" id="WP_203941061.1">
    <property type="nucleotide sequence ID" value="NZ_BAAAGJ010000003.1"/>
</dbReference>
<evidence type="ECO:0000313" key="2">
    <source>
        <dbReference type="EMBL" id="GIJ05884.1"/>
    </source>
</evidence>
<feature type="compositionally biased region" description="Basic and acidic residues" evidence="1">
    <location>
        <begin position="98"/>
        <end position="109"/>
    </location>
</feature>
<keyword evidence="3" id="KW-1185">Reference proteome</keyword>
<feature type="compositionally biased region" description="Low complexity" evidence="1">
    <location>
        <begin position="156"/>
        <end position="170"/>
    </location>
</feature>
<evidence type="ECO:0000313" key="3">
    <source>
        <dbReference type="Proteomes" id="UP000652013"/>
    </source>
</evidence>
<gene>
    <name evidence="2" type="ORF">Sya03_52360</name>
</gene>
<feature type="compositionally biased region" description="Low complexity" evidence="1">
    <location>
        <begin position="185"/>
        <end position="200"/>
    </location>
</feature>
<sequence>MDRSADDTTAWDSDGRHRTAVAEAPPATAAPAAPGRGGGSPSAHWADRDSLYKRPDRPFRRPPAENSFPDPSDTASGLPRQVSPDDTSGRHWTGVGEPTRRPRTSDRGETTSPAPRPRKGFGARGATPAPAAEPPAAGREAAARRDFARAERRSGGRAARPAPGTPAAPADDPVQRVGAARRKAAAASSPPAAVTESAAEGSFFGPNPPDAPGAAAASAAVGDLTGEGREIRPHRAARRDAPPGPAAEPAPVRGRRLAVVGLIVSGLLAGGAGALYAVGHTGTGGLATILRSDATATGERTVAAPLAGRAAATFDVTGVTELVTLRTEDLGNDLYRITAAEDSGVLPAPVVAADTVRLGLTPQGDAAGGPVEIVLSNQVEWALRLTGAVQESRIDFSAGRLSGVELRSAARRVELGMGAATKTVGVTVTGTIDELVLRAPADNPVRLKLPSGAKTVAAGQKTLRDVEPGATFTPKGWNTDGRYDVTVPARPTLVSVEAK</sequence>
<proteinExistence type="predicted"/>
<evidence type="ECO:0000256" key="1">
    <source>
        <dbReference type="SAM" id="MobiDB-lite"/>
    </source>
</evidence>
<feature type="compositionally biased region" description="Basic and acidic residues" evidence="1">
    <location>
        <begin position="141"/>
        <end position="154"/>
    </location>
</feature>